<reference evidence="16 17" key="1">
    <citation type="journal article" date="2011" name="J. Bacteriol.">
        <title>Genome sequence of 'Pedosphaera parvula' Ellin514, an aerobic Verrucomicrobial isolate from pasture soil.</title>
        <authorList>
            <person name="Kant R."/>
            <person name="van Passel M.W."/>
            <person name="Sangwan P."/>
            <person name="Palva A."/>
            <person name="Lucas S."/>
            <person name="Copeland A."/>
            <person name="Lapidus A."/>
            <person name="Glavina Del Rio T."/>
            <person name="Dalin E."/>
            <person name="Tice H."/>
            <person name="Bruce D."/>
            <person name="Goodwin L."/>
            <person name="Pitluck S."/>
            <person name="Chertkov O."/>
            <person name="Larimer F.W."/>
            <person name="Land M.L."/>
            <person name="Hauser L."/>
            <person name="Brettin T.S."/>
            <person name="Detter J.C."/>
            <person name="Han S."/>
            <person name="de Vos W.M."/>
            <person name="Janssen P.H."/>
            <person name="Smidt H."/>
        </authorList>
    </citation>
    <scope>NUCLEOTIDE SEQUENCE [LARGE SCALE GENOMIC DNA]</scope>
    <source>
        <strain evidence="16 17">Ellin514</strain>
    </source>
</reference>
<dbReference type="GO" id="GO:0009409">
    <property type="term" value="P:response to cold"/>
    <property type="evidence" value="ECO:0007669"/>
    <property type="project" value="TreeGrafter"/>
</dbReference>
<evidence type="ECO:0000256" key="1">
    <source>
        <dbReference type="ARBA" id="ARBA00012552"/>
    </source>
</evidence>
<evidence type="ECO:0000256" key="4">
    <source>
        <dbReference type="ARBA" id="ARBA00022801"/>
    </source>
</evidence>
<dbReference type="InterPro" id="IPR005580">
    <property type="entry name" value="DbpA/CsdA_RNA-bd_dom"/>
</dbReference>
<dbReference type="InterPro" id="IPR014014">
    <property type="entry name" value="RNA_helicase_DEAD_Q_motif"/>
</dbReference>
<keyword evidence="3" id="KW-0547">Nucleotide-binding</keyword>
<feature type="domain" description="Helicase ATP-binding" evidence="13">
    <location>
        <begin position="35"/>
        <end position="206"/>
    </location>
</feature>
<dbReference type="SMART" id="SM00490">
    <property type="entry name" value="HELICc"/>
    <property type="match status" value="1"/>
</dbReference>
<keyword evidence="17" id="KW-1185">Reference proteome</keyword>
<dbReference type="Pfam" id="PF25399">
    <property type="entry name" value="DeaD_dimer"/>
    <property type="match status" value="1"/>
</dbReference>
<comment type="catalytic activity">
    <reaction evidence="9">
        <text>ATP + H2O = ADP + phosphate + H(+)</text>
        <dbReference type="Rhea" id="RHEA:13065"/>
        <dbReference type="ChEBI" id="CHEBI:15377"/>
        <dbReference type="ChEBI" id="CHEBI:15378"/>
        <dbReference type="ChEBI" id="CHEBI:30616"/>
        <dbReference type="ChEBI" id="CHEBI:43474"/>
        <dbReference type="ChEBI" id="CHEBI:456216"/>
        <dbReference type="EC" id="3.6.4.13"/>
    </reaction>
</comment>
<dbReference type="GO" id="GO:0042255">
    <property type="term" value="P:ribosome assembly"/>
    <property type="evidence" value="ECO:0007669"/>
    <property type="project" value="UniProtKB-ARBA"/>
</dbReference>
<gene>
    <name evidence="16" type="ORF">Cflav_PD2959</name>
</gene>
<dbReference type="Pfam" id="PF00270">
    <property type="entry name" value="DEAD"/>
    <property type="match status" value="1"/>
</dbReference>
<dbReference type="InterPro" id="IPR014001">
    <property type="entry name" value="Helicase_ATP-bd"/>
</dbReference>
<dbReference type="AlphaFoldDB" id="B9XIK0"/>
<organism evidence="16 17">
    <name type="scientific">Pedosphaera parvula (strain Ellin514)</name>
    <dbReference type="NCBI Taxonomy" id="320771"/>
    <lineage>
        <taxon>Bacteria</taxon>
        <taxon>Pseudomonadati</taxon>
        <taxon>Verrucomicrobiota</taxon>
        <taxon>Pedosphaerae</taxon>
        <taxon>Pedosphaerales</taxon>
        <taxon>Pedosphaeraceae</taxon>
        <taxon>Pedosphaera</taxon>
    </lineage>
</organism>
<evidence type="ECO:0000313" key="17">
    <source>
        <dbReference type="Proteomes" id="UP000003688"/>
    </source>
</evidence>
<dbReference type="GO" id="GO:0033592">
    <property type="term" value="F:RNA strand annealing activity"/>
    <property type="evidence" value="ECO:0007669"/>
    <property type="project" value="TreeGrafter"/>
</dbReference>
<dbReference type="FunFam" id="3.40.50.300:FF:000108">
    <property type="entry name" value="ATP-dependent RNA helicase RhlE"/>
    <property type="match status" value="1"/>
</dbReference>
<dbReference type="Pfam" id="PF03880">
    <property type="entry name" value="DbpA"/>
    <property type="match status" value="1"/>
</dbReference>
<comment type="similarity">
    <text evidence="8">Belongs to the DEAD box helicase family.</text>
</comment>
<dbReference type="CDD" id="cd12252">
    <property type="entry name" value="RRM_DbpA"/>
    <property type="match status" value="1"/>
</dbReference>
<dbReference type="OrthoDB" id="9805696at2"/>
<dbReference type="EC" id="3.6.4.13" evidence="1"/>
<keyword evidence="5 16" id="KW-0347">Helicase</keyword>
<evidence type="ECO:0000256" key="12">
    <source>
        <dbReference type="SAM" id="MobiDB-lite"/>
    </source>
</evidence>
<accession>B9XIK0</accession>
<dbReference type="SUPFAM" id="SSF52540">
    <property type="entry name" value="P-loop containing nucleoside triphosphate hydrolases"/>
    <property type="match status" value="1"/>
</dbReference>
<feature type="short sequence motif" description="Q motif" evidence="11">
    <location>
        <begin position="4"/>
        <end position="32"/>
    </location>
</feature>
<feature type="domain" description="Helicase C-terminal" evidence="14">
    <location>
        <begin position="217"/>
        <end position="385"/>
    </location>
</feature>
<dbReference type="GO" id="GO:0016787">
    <property type="term" value="F:hydrolase activity"/>
    <property type="evidence" value="ECO:0007669"/>
    <property type="project" value="UniProtKB-KW"/>
</dbReference>
<dbReference type="InterPro" id="IPR044742">
    <property type="entry name" value="DEAD/DEAH_RhlB"/>
</dbReference>
<evidence type="ECO:0000256" key="8">
    <source>
        <dbReference type="ARBA" id="ARBA00038437"/>
    </source>
</evidence>
<feature type="compositionally biased region" description="Basic and acidic residues" evidence="12">
    <location>
        <begin position="498"/>
        <end position="514"/>
    </location>
</feature>
<keyword evidence="6" id="KW-0067">ATP-binding</keyword>
<dbReference type="Gene3D" id="3.30.70.330">
    <property type="match status" value="1"/>
</dbReference>
<dbReference type="GO" id="GO:0005829">
    <property type="term" value="C:cytosol"/>
    <property type="evidence" value="ECO:0007669"/>
    <property type="project" value="TreeGrafter"/>
</dbReference>
<evidence type="ECO:0000259" key="13">
    <source>
        <dbReference type="PROSITE" id="PS51192"/>
    </source>
</evidence>
<dbReference type="GO" id="GO:0003724">
    <property type="term" value="F:RNA helicase activity"/>
    <property type="evidence" value="ECO:0007669"/>
    <property type="project" value="UniProtKB-EC"/>
</dbReference>
<name>B9XIK0_PEDPL</name>
<dbReference type="InterPro" id="IPR050547">
    <property type="entry name" value="DEAD_box_RNA_helicases"/>
</dbReference>
<evidence type="ECO:0000256" key="10">
    <source>
        <dbReference type="ARBA" id="ARBA00074363"/>
    </source>
</evidence>
<evidence type="ECO:0000256" key="3">
    <source>
        <dbReference type="ARBA" id="ARBA00022741"/>
    </source>
</evidence>
<proteinExistence type="inferred from homology"/>
<keyword evidence="4" id="KW-0378">Hydrolase</keyword>
<dbReference type="CDD" id="cd18787">
    <property type="entry name" value="SF2_C_DEAD"/>
    <property type="match status" value="1"/>
</dbReference>
<protein>
    <recommendedName>
        <fullName evidence="10">DEAD-box ATP-dependent RNA helicase RhpA</fullName>
        <ecNumber evidence="1">3.6.4.13</ecNumber>
    </recommendedName>
</protein>
<dbReference type="Pfam" id="PF00271">
    <property type="entry name" value="Helicase_C"/>
    <property type="match status" value="1"/>
</dbReference>
<dbReference type="PANTHER" id="PTHR47963:SF8">
    <property type="entry name" value="ATP-DEPENDENT RNA HELICASE DEAD"/>
    <property type="match status" value="1"/>
</dbReference>
<comment type="caution">
    <text evidence="16">The sequence shown here is derived from an EMBL/GenBank/DDBJ whole genome shotgun (WGS) entry which is preliminary data.</text>
</comment>
<dbReference type="GO" id="GO:0005524">
    <property type="term" value="F:ATP binding"/>
    <property type="evidence" value="ECO:0007669"/>
    <property type="project" value="UniProtKB-KW"/>
</dbReference>
<sequence length="645" mass="72709">MTTKLFSELGLSAELQKAIDKMGFEQASPIQAEAIPVLLQGRDVVGQSQTGSGKTAAFAVPAIEKVDPQNRSVQILILCPTRELAVQVSEEVHKLSIFKRGIHALPIYGGQSYERQFMGLRQGAQIVIGTPGRVMDHMRRGTLRLDQVKMVILDEADVMLDMGFREDIEFILQAVPTERQTVFFSATMPRPIQELIQKYARDPQSVRIEQKAMTVPTVEQFFYEVDRRFKVELLTRLIDIHDLKLGIVFCNTKRMVDDLVDHLNAQGYSADRLHGDMSQAMRDRVMNKFRKSGLEFLVATDVAARGIDVDDVQVVFNYDLPYDAEDYVHRIGRTGRAGRSGRAISFVAGRELFQIQHIERFTKMKIQRAKIPTADEVETARANVFLDKLRGLLQGGEYKKQDHLVSILLEEGFNSTDIASALIHQLQAGEAAPAKTQREEERERPERPTFRERRDDRHDGRADRPSRFSERREERPRRPDFSREARPEPVRHSAPLPKVERKPIIAKPEHRKEQAPASAPAATEAKPAPVPPSEPSRPKPAQQFPFAERREKVFQKAAPAPKHSRRTPDDFTRLYMSVGGEMGVGAGDVVGAILGETGLPAKVVGTVDVRERHLFVDVASEHANSIISKLNRSRIKNQKLKVKLA</sequence>
<evidence type="ECO:0000259" key="15">
    <source>
        <dbReference type="PROSITE" id="PS51195"/>
    </source>
</evidence>
<dbReference type="STRING" id="320771.Cflav_PD2959"/>
<dbReference type="InterPro" id="IPR027417">
    <property type="entry name" value="P-loop_NTPase"/>
</dbReference>
<dbReference type="SMART" id="SM00487">
    <property type="entry name" value="DEXDc"/>
    <property type="match status" value="1"/>
</dbReference>
<dbReference type="InterPro" id="IPR001650">
    <property type="entry name" value="Helicase_C-like"/>
</dbReference>
<feature type="compositionally biased region" description="Low complexity" evidence="12">
    <location>
        <begin position="515"/>
        <end position="527"/>
    </location>
</feature>
<dbReference type="PANTHER" id="PTHR47963">
    <property type="entry name" value="DEAD-BOX ATP-DEPENDENT RNA HELICASE 47, MITOCHONDRIAL"/>
    <property type="match status" value="1"/>
</dbReference>
<dbReference type="InterPro" id="IPR012677">
    <property type="entry name" value="Nucleotide-bd_a/b_plait_sf"/>
</dbReference>
<evidence type="ECO:0000256" key="2">
    <source>
        <dbReference type="ARBA" id="ARBA00022490"/>
    </source>
</evidence>
<dbReference type="PROSITE" id="PS51192">
    <property type="entry name" value="HELICASE_ATP_BIND_1"/>
    <property type="match status" value="1"/>
</dbReference>
<dbReference type="PROSITE" id="PS51195">
    <property type="entry name" value="Q_MOTIF"/>
    <property type="match status" value="1"/>
</dbReference>
<dbReference type="InterPro" id="IPR011545">
    <property type="entry name" value="DEAD/DEAH_box_helicase_dom"/>
</dbReference>
<dbReference type="EMBL" id="ABOX02000018">
    <property type="protein sequence ID" value="EEF60263.1"/>
    <property type="molecule type" value="Genomic_DNA"/>
</dbReference>
<dbReference type="Proteomes" id="UP000003688">
    <property type="component" value="Unassembled WGS sequence"/>
</dbReference>
<feature type="domain" description="DEAD-box RNA helicase Q" evidence="15">
    <location>
        <begin position="4"/>
        <end position="32"/>
    </location>
</feature>
<keyword evidence="2" id="KW-0963">Cytoplasm</keyword>
<dbReference type="CDD" id="cd00268">
    <property type="entry name" value="DEADc"/>
    <property type="match status" value="1"/>
</dbReference>
<evidence type="ECO:0000256" key="6">
    <source>
        <dbReference type="ARBA" id="ARBA00022840"/>
    </source>
</evidence>
<evidence type="ECO:0000259" key="14">
    <source>
        <dbReference type="PROSITE" id="PS51194"/>
    </source>
</evidence>
<dbReference type="RefSeq" id="WP_007415643.1">
    <property type="nucleotide sequence ID" value="NZ_ABOX02000018.1"/>
</dbReference>
<evidence type="ECO:0000256" key="9">
    <source>
        <dbReference type="ARBA" id="ARBA00047984"/>
    </source>
</evidence>
<dbReference type="Gene3D" id="3.40.50.300">
    <property type="entry name" value="P-loop containing nucleotide triphosphate hydrolases"/>
    <property type="match status" value="2"/>
</dbReference>
<keyword evidence="7" id="KW-0346">Stress response</keyword>
<feature type="compositionally biased region" description="Basic and acidic residues" evidence="12">
    <location>
        <begin position="436"/>
        <end position="491"/>
    </location>
</feature>
<dbReference type="PROSITE" id="PS51194">
    <property type="entry name" value="HELICASE_CTER"/>
    <property type="match status" value="1"/>
</dbReference>
<dbReference type="InterPro" id="IPR057325">
    <property type="entry name" value="DeaD_dimer"/>
</dbReference>
<evidence type="ECO:0000313" key="16">
    <source>
        <dbReference type="EMBL" id="EEF60263.1"/>
    </source>
</evidence>
<feature type="region of interest" description="Disordered" evidence="12">
    <location>
        <begin position="428"/>
        <end position="542"/>
    </location>
</feature>
<evidence type="ECO:0000256" key="11">
    <source>
        <dbReference type="PROSITE-ProRule" id="PRU00552"/>
    </source>
</evidence>
<evidence type="ECO:0000256" key="5">
    <source>
        <dbReference type="ARBA" id="ARBA00022806"/>
    </source>
</evidence>
<dbReference type="GO" id="GO:0005840">
    <property type="term" value="C:ribosome"/>
    <property type="evidence" value="ECO:0007669"/>
    <property type="project" value="TreeGrafter"/>
</dbReference>
<evidence type="ECO:0000256" key="7">
    <source>
        <dbReference type="ARBA" id="ARBA00023016"/>
    </source>
</evidence>